<feature type="transmembrane region" description="Helical" evidence="6">
    <location>
        <begin position="187"/>
        <end position="204"/>
    </location>
</feature>
<keyword evidence="4 6" id="KW-1133">Transmembrane helix</keyword>
<evidence type="ECO:0000256" key="5">
    <source>
        <dbReference type="ARBA" id="ARBA00023136"/>
    </source>
</evidence>
<evidence type="ECO:0000313" key="8">
    <source>
        <dbReference type="EMBL" id="MBZ4035427.1"/>
    </source>
</evidence>
<feature type="transmembrane region" description="Helical" evidence="6">
    <location>
        <begin position="210"/>
        <end position="232"/>
    </location>
</feature>
<evidence type="ECO:0000259" key="7">
    <source>
        <dbReference type="Pfam" id="PF00892"/>
    </source>
</evidence>
<evidence type="ECO:0000256" key="6">
    <source>
        <dbReference type="SAM" id="Phobius"/>
    </source>
</evidence>
<feature type="domain" description="EamA" evidence="7">
    <location>
        <begin position="7"/>
        <end position="138"/>
    </location>
</feature>
<dbReference type="Pfam" id="PF00892">
    <property type="entry name" value="EamA"/>
    <property type="match status" value="1"/>
</dbReference>
<dbReference type="PANTHER" id="PTHR42920">
    <property type="entry name" value="OS03G0707200 PROTEIN-RELATED"/>
    <property type="match status" value="1"/>
</dbReference>
<proteinExistence type="predicted"/>
<dbReference type="AlphaFoldDB" id="A0A9X1HBL4"/>
<gene>
    <name evidence="8" type="primary">yddG</name>
    <name evidence="8" type="ORF">K6T82_11665</name>
</gene>
<evidence type="ECO:0000313" key="9">
    <source>
        <dbReference type="Proteomes" id="UP001139366"/>
    </source>
</evidence>
<feature type="transmembrane region" description="Helical" evidence="6">
    <location>
        <begin position="244"/>
        <end position="266"/>
    </location>
</feature>
<keyword evidence="9" id="KW-1185">Reference proteome</keyword>
<dbReference type="InterPro" id="IPR037185">
    <property type="entry name" value="EmrE-like"/>
</dbReference>
<dbReference type="NCBIfam" id="NF008676">
    <property type="entry name" value="PRK11689.1"/>
    <property type="match status" value="1"/>
</dbReference>
<keyword evidence="2" id="KW-1003">Cell membrane</keyword>
<dbReference type="InterPro" id="IPR000620">
    <property type="entry name" value="EamA_dom"/>
</dbReference>
<comment type="caution">
    <text evidence="8">The sequence shown here is derived from an EMBL/GenBank/DDBJ whole genome shotgun (WGS) entry which is preliminary data.</text>
</comment>
<dbReference type="Proteomes" id="UP001139366">
    <property type="component" value="Unassembled WGS sequence"/>
</dbReference>
<reference evidence="8 9" key="1">
    <citation type="journal article" date="2023" name="Antonie Van Leeuwenhoek">
        <title>Flavobacterium potami sp. nov., a multi-metal resistance genes harbouring bacterium isolated from shallow river silt.</title>
        <authorList>
            <person name="Li S."/>
            <person name="Mao S."/>
            <person name="Mu W."/>
            <person name="Guo B."/>
            <person name="Li C."/>
            <person name="Zhu Q."/>
            <person name="Hou X."/>
            <person name="Zhao Y."/>
            <person name="Wei S."/>
            <person name="Liu H."/>
            <person name="Liu A."/>
        </authorList>
    </citation>
    <scope>NUCLEOTIDE SEQUENCE [LARGE SCALE GENOMIC DNA]</scope>
    <source>
        <strain evidence="8 9">17A</strain>
    </source>
</reference>
<keyword evidence="5 6" id="KW-0472">Membrane</keyword>
<accession>A0A9X1HBL4</accession>
<keyword evidence="3 6" id="KW-0812">Transmembrane</keyword>
<evidence type="ECO:0000256" key="1">
    <source>
        <dbReference type="ARBA" id="ARBA00004651"/>
    </source>
</evidence>
<sequence>MTTSSKATLIGFGAVILWSSIVGLIKEVTHSFGPLFGSALMYSIAFLFLLSTIGWVPLRKFPRKYLIWGGLLMVSYELCLSLSIAYSQNSKQAIEIGMVNYLWPSFTLVSTILFTDRKSSWLIFPGIALSMLGIVWVLGGDAGFNPAQMLHNISINPLSYGLAFLGACLWSAYCVATIKISKGTNGITFFFMLTAVILWIKYLLTGENTIPLVSVSSVLYLILVAAAMGFGYAAWNIGIIKGNVTILTGASYLIPIFSSALSSALLATALGFSFWQGSSMVCAGSILCWLSTKTSKKTLKQPV</sequence>
<dbReference type="SUPFAM" id="SSF103481">
    <property type="entry name" value="Multidrug resistance efflux transporter EmrE"/>
    <property type="match status" value="1"/>
</dbReference>
<feature type="transmembrane region" description="Helical" evidence="6">
    <location>
        <begin position="39"/>
        <end position="58"/>
    </location>
</feature>
<evidence type="ECO:0000256" key="2">
    <source>
        <dbReference type="ARBA" id="ARBA00022475"/>
    </source>
</evidence>
<dbReference type="PANTHER" id="PTHR42920:SF24">
    <property type="entry name" value="AROMATIC AMINO ACID EXPORTER YDDG"/>
    <property type="match status" value="1"/>
</dbReference>
<feature type="transmembrane region" description="Helical" evidence="6">
    <location>
        <begin position="93"/>
        <end position="114"/>
    </location>
</feature>
<name>A0A9X1HBL4_9FLAO</name>
<evidence type="ECO:0000256" key="3">
    <source>
        <dbReference type="ARBA" id="ARBA00022692"/>
    </source>
</evidence>
<comment type="subcellular location">
    <subcellularLocation>
        <location evidence="1">Cell membrane</location>
        <topology evidence="1">Multi-pass membrane protein</topology>
    </subcellularLocation>
</comment>
<protein>
    <submittedName>
        <fullName evidence="8">Aromatic amino acid DMT transporter YddG</fullName>
    </submittedName>
</protein>
<dbReference type="GO" id="GO:0005886">
    <property type="term" value="C:plasma membrane"/>
    <property type="evidence" value="ECO:0007669"/>
    <property type="project" value="UniProtKB-SubCell"/>
</dbReference>
<dbReference type="RefSeq" id="WP_223706053.1">
    <property type="nucleotide sequence ID" value="NZ_JAINUY010000003.1"/>
</dbReference>
<feature type="transmembrane region" description="Helical" evidence="6">
    <location>
        <begin position="158"/>
        <end position="175"/>
    </location>
</feature>
<dbReference type="EMBL" id="JAINUY010000003">
    <property type="protein sequence ID" value="MBZ4035427.1"/>
    <property type="molecule type" value="Genomic_DNA"/>
</dbReference>
<dbReference type="InterPro" id="IPR051258">
    <property type="entry name" value="Diverse_Substrate_Transporter"/>
</dbReference>
<feature type="transmembrane region" description="Helical" evidence="6">
    <location>
        <begin position="65"/>
        <end position="87"/>
    </location>
</feature>
<organism evidence="8 9">
    <name type="scientific">Flavobacterium potami</name>
    <dbReference type="NCBI Taxonomy" id="2872310"/>
    <lineage>
        <taxon>Bacteria</taxon>
        <taxon>Pseudomonadati</taxon>
        <taxon>Bacteroidota</taxon>
        <taxon>Flavobacteriia</taxon>
        <taxon>Flavobacteriales</taxon>
        <taxon>Flavobacteriaceae</taxon>
        <taxon>Flavobacterium</taxon>
    </lineage>
</organism>
<feature type="transmembrane region" description="Helical" evidence="6">
    <location>
        <begin position="121"/>
        <end position="138"/>
    </location>
</feature>
<evidence type="ECO:0000256" key="4">
    <source>
        <dbReference type="ARBA" id="ARBA00022989"/>
    </source>
</evidence>